<accession>A0A382IPR9</accession>
<dbReference type="EMBL" id="UINC01068329">
    <property type="protein sequence ID" value="SVC00883.1"/>
    <property type="molecule type" value="Genomic_DNA"/>
</dbReference>
<dbReference type="PANTHER" id="PTHR36507">
    <property type="entry name" value="BLL1555 PROTEIN"/>
    <property type="match status" value="1"/>
</dbReference>
<proteinExistence type="predicted"/>
<dbReference type="Gene3D" id="2.60.40.420">
    <property type="entry name" value="Cupredoxins - blue copper proteins"/>
    <property type="match status" value="1"/>
</dbReference>
<name>A0A382IPR9_9ZZZZ</name>
<organism evidence="1">
    <name type="scientific">marine metagenome</name>
    <dbReference type="NCBI Taxonomy" id="408172"/>
    <lineage>
        <taxon>unclassified sequences</taxon>
        <taxon>metagenomes</taxon>
        <taxon>ecological metagenomes</taxon>
    </lineage>
</organism>
<protein>
    <submittedName>
        <fullName evidence="1">Uncharacterized protein</fullName>
    </submittedName>
</protein>
<gene>
    <name evidence="1" type="ORF">METZ01_LOCUS253737</name>
</gene>
<reference evidence="1" key="1">
    <citation type="submission" date="2018-05" db="EMBL/GenBank/DDBJ databases">
        <authorList>
            <person name="Lanie J.A."/>
            <person name="Ng W.-L."/>
            <person name="Kazmierczak K.M."/>
            <person name="Andrzejewski T.M."/>
            <person name="Davidsen T.M."/>
            <person name="Wayne K.J."/>
            <person name="Tettelin H."/>
            <person name="Glass J.I."/>
            <person name="Rusch D."/>
            <person name="Podicherti R."/>
            <person name="Tsui H.-C.T."/>
            <person name="Winkler M.E."/>
        </authorList>
    </citation>
    <scope>NUCLEOTIDE SEQUENCE</scope>
</reference>
<dbReference type="InterPro" id="IPR052721">
    <property type="entry name" value="ET_Amicyanin"/>
</dbReference>
<dbReference type="AlphaFoldDB" id="A0A382IPR9"/>
<evidence type="ECO:0000313" key="1">
    <source>
        <dbReference type="EMBL" id="SVC00883.1"/>
    </source>
</evidence>
<sequence>MNAYVAEAAAFEQAATDWLLPEGLQPSAGGAPGFTRYVFRQTSAGVVPTLVEGPLGTQVRCQDPDLPCSYGDLKDLLRSGDPIPGELDLTPAELTELVSELDALNGFLEAHADVNTACAEGYVSDRIQTPNMGSHFYRGDLFDNGFNPAEPEIILYALADGGLPNEVLGQCRDGAWDGKPMVLVGSAFLLPPGAVGVDHPGGFTGSLDNWHIHLNLCRSNSAGRDDFVTEEECDDRGGRFHPTIGWMMHAWAETTRDNQMGVFSMWNPTIAPVADPSNVFDSRTVRGDDFPEGARQSLVTNFAFESTIEVDAGQSIYFNNSDSVPHTVSAGSPDEPDLGAFDSGILNPGDNFKVDTSTPGTYPLFC</sequence>
<dbReference type="InterPro" id="IPR008972">
    <property type="entry name" value="Cupredoxin"/>
</dbReference>
<dbReference type="SUPFAM" id="SSF49503">
    <property type="entry name" value="Cupredoxins"/>
    <property type="match status" value="1"/>
</dbReference>
<feature type="non-terminal residue" evidence="1">
    <location>
        <position position="366"/>
    </location>
</feature>
<dbReference type="PANTHER" id="PTHR36507:SF1">
    <property type="entry name" value="BLL1555 PROTEIN"/>
    <property type="match status" value="1"/>
</dbReference>